<dbReference type="EMBL" id="JBBMFM010000078">
    <property type="protein sequence ID" value="MEQ2426888.1"/>
    <property type="molecule type" value="Genomic_DNA"/>
</dbReference>
<dbReference type="PANTHER" id="PTHR11941:SF54">
    <property type="entry name" value="ENOYL-COA HYDRATASE, MITOCHONDRIAL"/>
    <property type="match status" value="1"/>
</dbReference>
<accession>A0ABV1DAS2</accession>
<dbReference type="InterPro" id="IPR029045">
    <property type="entry name" value="ClpP/crotonase-like_dom_sf"/>
</dbReference>
<dbReference type="PANTHER" id="PTHR11941">
    <property type="entry name" value="ENOYL-COA HYDRATASE-RELATED"/>
    <property type="match status" value="1"/>
</dbReference>
<gene>
    <name evidence="1" type="ORF">WMQ36_18100</name>
</gene>
<comment type="caution">
    <text evidence="1">The sequence shown here is derived from an EMBL/GenBank/DDBJ whole genome shotgun (WGS) entry which is preliminary data.</text>
</comment>
<reference evidence="1 2" key="1">
    <citation type="submission" date="2024-03" db="EMBL/GenBank/DDBJ databases">
        <title>Human intestinal bacterial collection.</title>
        <authorList>
            <person name="Pauvert C."/>
            <person name="Hitch T.C.A."/>
            <person name="Clavel T."/>
        </authorList>
    </citation>
    <scope>NUCLEOTIDE SEQUENCE [LARGE SCALE GENOMIC DNA]</scope>
    <source>
        <strain evidence="1 2">CLA-SR-H021</strain>
    </source>
</reference>
<organism evidence="1 2">
    <name type="scientific">Enterocloster hominis</name>
    <name type="common">ex Hitch et al. 2024</name>
    <dbReference type="NCBI Taxonomy" id="1917870"/>
    <lineage>
        <taxon>Bacteria</taxon>
        <taxon>Bacillati</taxon>
        <taxon>Bacillota</taxon>
        <taxon>Clostridia</taxon>
        <taxon>Lachnospirales</taxon>
        <taxon>Lachnospiraceae</taxon>
        <taxon>Enterocloster</taxon>
    </lineage>
</organism>
<dbReference type="Proteomes" id="UP001454086">
    <property type="component" value="Unassembled WGS sequence"/>
</dbReference>
<dbReference type="SUPFAM" id="SSF52096">
    <property type="entry name" value="ClpP/crotonase"/>
    <property type="match status" value="1"/>
</dbReference>
<dbReference type="InterPro" id="IPR001753">
    <property type="entry name" value="Enoyl-CoA_hydra/iso"/>
</dbReference>
<dbReference type="CDD" id="cd06558">
    <property type="entry name" value="crotonase-like"/>
    <property type="match status" value="1"/>
</dbReference>
<proteinExistence type="predicted"/>
<sequence length="258" mass="28530">MKGRDGMYQYLTMEKQDGIALITFRRPGQLNAMNRAFMDEIIDAFHCANEDGEVRAVLVTGEGRAFMAGADIKEYAAQTDEEFLAFQKKGWELYDEAEKGSKPFIAVVNGFALGGGFEIAAACDMIIASEDAVFGLPEVHLGLVPGGGGTQRLIQKLGINRVREILYLGGKYPADKMLQWGVVNYVVPADKLLDFARDIAAKITRRSPKAIAQLKKLAYLGTCPIPLKDRMEEEGKSLYALFHTPEAQKKIQDFANKE</sequence>
<keyword evidence="2" id="KW-1185">Reference proteome</keyword>
<dbReference type="Pfam" id="PF00378">
    <property type="entry name" value="ECH_1"/>
    <property type="match status" value="1"/>
</dbReference>
<dbReference type="RefSeq" id="WP_008719190.1">
    <property type="nucleotide sequence ID" value="NZ_JBBMFM010000078.1"/>
</dbReference>
<dbReference type="Gene3D" id="3.90.226.10">
    <property type="entry name" value="2-enoyl-CoA Hydratase, Chain A, domain 1"/>
    <property type="match status" value="1"/>
</dbReference>
<evidence type="ECO:0000313" key="1">
    <source>
        <dbReference type="EMBL" id="MEQ2426888.1"/>
    </source>
</evidence>
<evidence type="ECO:0000313" key="2">
    <source>
        <dbReference type="Proteomes" id="UP001454086"/>
    </source>
</evidence>
<protein>
    <submittedName>
        <fullName evidence="1">Enoyl-CoA hydratase/isomerase family protein</fullName>
    </submittedName>
</protein>
<name>A0ABV1DAS2_9FIRM</name>